<feature type="domain" description="Probable transposase IS891/IS1136/IS1341" evidence="6">
    <location>
        <begin position="172"/>
        <end position="273"/>
    </location>
</feature>
<dbReference type="NCBIfam" id="NF040570">
    <property type="entry name" value="guided_TnpB"/>
    <property type="match status" value="1"/>
</dbReference>
<evidence type="ECO:0000256" key="5">
    <source>
        <dbReference type="ARBA" id="ARBA00023172"/>
    </source>
</evidence>
<dbReference type="GO" id="GO:0006310">
    <property type="term" value="P:DNA recombination"/>
    <property type="evidence" value="ECO:0007669"/>
    <property type="project" value="UniProtKB-KW"/>
</dbReference>
<dbReference type="Proteomes" id="UP000015381">
    <property type="component" value="Chromosome I"/>
</dbReference>
<dbReference type="AlphaFoldDB" id="S6CTX8"/>
<dbReference type="RefSeq" id="WP_020936148.1">
    <property type="nucleotide sequence ID" value="NC_021921.1"/>
</dbReference>
<dbReference type="GO" id="GO:0003677">
    <property type="term" value="F:DNA binding"/>
    <property type="evidence" value="ECO:0007669"/>
    <property type="project" value="UniProtKB-KW"/>
</dbReference>
<proteinExistence type="inferred from homology"/>
<dbReference type="HOGENOM" id="CLU_032903_3_3_2"/>
<dbReference type="PATRIC" id="fig|1033806.12.peg.1245"/>
<dbReference type="GO" id="GO:0032196">
    <property type="term" value="P:transposition"/>
    <property type="evidence" value="ECO:0007669"/>
    <property type="project" value="UniProtKB-KW"/>
</dbReference>
<dbReference type="KEGG" id="hti:HTIA_1253"/>
<dbReference type="Pfam" id="PF07282">
    <property type="entry name" value="Cas12f1-like_TNB"/>
    <property type="match status" value="1"/>
</dbReference>
<accession>S6CTX8</accession>
<gene>
    <name evidence="8" type="ORF">HTIA_1253</name>
</gene>
<dbReference type="InterPro" id="IPR051399">
    <property type="entry name" value="RNA-guided_DNA_endo/Transpos"/>
</dbReference>
<dbReference type="Pfam" id="PF01385">
    <property type="entry name" value="OrfB_IS605"/>
    <property type="match status" value="1"/>
</dbReference>
<feature type="domain" description="Cas12f1-like TNB" evidence="7">
    <location>
        <begin position="294"/>
        <end position="361"/>
    </location>
</feature>
<comment type="similarity">
    <text evidence="1">In the C-terminal section; belongs to the transposase 35 family.</text>
</comment>
<dbReference type="InterPro" id="IPR010095">
    <property type="entry name" value="Cas12f1-like_TNB"/>
</dbReference>
<evidence type="ECO:0000259" key="6">
    <source>
        <dbReference type="Pfam" id="PF01385"/>
    </source>
</evidence>
<dbReference type="PANTHER" id="PTHR30405">
    <property type="entry name" value="TRANSPOSASE"/>
    <property type="match status" value="1"/>
</dbReference>
<keyword evidence="4" id="KW-0238">DNA-binding</keyword>
<keyword evidence="5" id="KW-0233">DNA recombination</keyword>
<evidence type="ECO:0000313" key="9">
    <source>
        <dbReference type="Proteomes" id="UP000015381"/>
    </source>
</evidence>
<dbReference type="InterPro" id="IPR001959">
    <property type="entry name" value="Transposase"/>
</dbReference>
<organism evidence="8 9">
    <name type="scientific">Halorhabdus tiamatea SARL4B</name>
    <dbReference type="NCBI Taxonomy" id="1033806"/>
    <lineage>
        <taxon>Archaea</taxon>
        <taxon>Methanobacteriati</taxon>
        <taxon>Methanobacteriota</taxon>
        <taxon>Stenosarchaea group</taxon>
        <taxon>Halobacteria</taxon>
        <taxon>Halobacteriales</taxon>
        <taxon>Haloarculaceae</taxon>
        <taxon>Halorhabdus</taxon>
    </lineage>
</organism>
<evidence type="ECO:0000256" key="2">
    <source>
        <dbReference type="ARBA" id="ARBA00011044"/>
    </source>
</evidence>
<keyword evidence="3" id="KW-0815">Transposition</keyword>
<evidence type="ECO:0000259" key="7">
    <source>
        <dbReference type="Pfam" id="PF07282"/>
    </source>
</evidence>
<keyword evidence="9" id="KW-1185">Reference proteome</keyword>
<dbReference type="PANTHER" id="PTHR30405:SF11">
    <property type="entry name" value="RNA-GUIDED DNA ENDONUCLEASE RV2885C-RELATED"/>
    <property type="match status" value="1"/>
</dbReference>
<comment type="similarity">
    <text evidence="2">In the N-terminal section; belongs to the transposase 2 family.</text>
</comment>
<dbReference type="NCBIfam" id="TIGR01766">
    <property type="entry name" value="IS200/IS605 family accessory protein TnpB-like domain"/>
    <property type="match status" value="1"/>
</dbReference>
<evidence type="ECO:0000256" key="4">
    <source>
        <dbReference type="ARBA" id="ARBA00023125"/>
    </source>
</evidence>
<evidence type="ECO:0000256" key="1">
    <source>
        <dbReference type="ARBA" id="ARBA00008761"/>
    </source>
</evidence>
<protein>
    <submittedName>
        <fullName evidence="8">Transposase (IS891/IS1136/IS1341/IS605)</fullName>
    </submittedName>
</protein>
<evidence type="ECO:0000256" key="3">
    <source>
        <dbReference type="ARBA" id="ARBA00022578"/>
    </source>
</evidence>
<dbReference type="GeneID" id="71203492"/>
<name>S6CTX8_9EURY</name>
<evidence type="ECO:0000313" key="8">
    <source>
        <dbReference type="EMBL" id="CCQ33387.1"/>
    </source>
</evidence>
<sequence>MEVKRTVPVKLDVPEERRDDLQQTIQQFNTAANYTIDHGKGDDGDLILNKSTIHDEVYHDLRDETDLPANLVVRAYSKAVEAMKSTVTEWEKGNSRPLPSFDEPSAVYDKRTLTIKDEYATLSTVNGRVEAAFVLGEYQRSYLEDDDYEKRMGTLHYRPDEDTFYLHIVIQKEVDQRDGDRVLGVDLNLKNVAVTSTGRFFDGGELLWGQNHYFRVRRSLQDKGTRSARQALRRLSGRENRFVLNRLHNISRGIVEEALRHDCSYIAVEDLTHIRERMDAHNERLKRQMHNWAFRELQEQIAYKAAEYGIRVESVNPAFSSQTCSKCGHQSSTNRDGATGWFACNECGYEVDGDYNAAKNVGLRLLALPSGKRPGGLGNGQLALKSGTLNVSDVSNVHSSLEFERESTDKPTASALSLTHNSIL</sequence>
<reference evidence="8 9" key="1">
    <citation type="journal article" date="2014" name="Environ. Microbiol.">
        <title>Halorhabdus tiamatea: proteogenomics and glycosidase activity measurements identify the first cultivated euryarchaeon from a deep-sea anoxic brine lake as potential polysaccharide degrader.</title>
        <authorList>
            <person name="Werner J."/>
            <person name="Ferrer M."/>
            <person name="Michel G."/>
            <person name="Mann A.J."/>
            <person name="Huang S."/>
            <person name="Juarez S."/>
            <person name="Ciordia S."/>
            <person name="Albar J.P."/>
            <person name="Alcaide M."/>
            <person name="La Cono V."/>
            <person name="Yakimov M.M."/>
            <person name="Antunes A."/>
            <person name="Taborda M."/>
            <person name="Da Costa M.S."/>
            <person name="Amann R.I."/>
            <person name="Gloeckner F.O."/>
            <person name="Golyshina O.V."/>
            <person name="Golyshin P.N."/>
            <person name="Teeling H."/>
        </authorList>
    </citation>
    <scope>NUCLEOTIDE SEQUENCE [LARGE SCALE GENOMIC DNA]</scope>
    <source>
        <strain evidence="9">SARL4B</strain>
    </source>
</reference>
<dbReference type="EMBL" id="HF571520">
    <property type="protein sequence ID" value="CCQ33387.1"/>
    <property type="molecule type" value="Genomic_DNA"/>
</dbReference>